<evidence type="ECO:0000313" key="2">
    <source>
        <dbReference type="EMBL" id="RZB80963.1"/>
    </source>
</evidence>
<proteinExistence type="predicted"/>
<protein>
    <submittedName>
        <fullName evidence="2">Uncharacterized protein</fullName>
    </submittedName>
</protein>
<keyword evidence="3" id="KW-1185">Reference proteome</keyword>
<keyword evidence="1" id="KW-1133">Transmembrane helix</keyword>
<organism evidence="2 3">
    <name type="scientific">Glycine soja</name>
    <name type="common">Wild soybean</name>
    <dbReference type="NCBI Taxonomy" id="3848"/>
    <lineage>
        <taxon>Eukaryota</taxon>
        <taxon>Viridiplantae</taxon>
        <taxon>Streptophyta</taxon>
        <taxon>Embryophyta</taxon>
        <taxon>Tracheophyta</taxon>
        <taxon>Spermatophyta</taxon>
        <taxon>Magnoliopsida</taxon>
        <taxon>eudicotyledons</taxon>
        <taxon>Gunneridae</taxon>
        <taxon>Pentapetalae</taxon>
        <taxon>rosids</taxon>
        <taxon>fabids</taxon>
        <taxon>Fabales</taxon>
        <taxon>Fabaceae</taxon>
        <taxon>Papilionoideae</taxon>
        <taxon>50 kb inversion clade</taxon>
        <taxon>NPAAA clade</taxon>
        <taxon>indigoferoid/millettioid clade</taxon>
        <taxon>Phaseoleae</taxon>
        <taxon>Glycine</taxon>
        <taxon>Glycine subgen. Soja</taxon>
    </lineage>
</organism>
<feature type="transmembrane region" description="Helical" evidence="1">
    <location>
        <begin position="74"/>
        <end position="98"/>
    </location>
</feature>
<keyword evidence="1" id="KW-0812">Transmembrane</keyword>
<name>A0A445I4D2_GLYSO</name>
<keyword evidence="1" id="KW-0472">Membrane</keyword>
<reference evidence="2 3" key="1">
    <citation type="submission" date="2018-09" db="EMBL/GenBank/DDBJ databases">
        <title>A high-quality reference genome of wild soybean provides a powerful tool to mine soybean genomes.</title>
        <authorList>
            <person name="Xie M."/>
            <person name="Chung C.Y.L."/>
            <person name="Li M.-W."/>
            <person name="Wong F.-L."/>
            <person name="Chan T.-F."/>
            <person name="Lam H.-M."/>
        </authorList>
    </citation>
    <scope>NUCLEOTIDE SEQUENCE [LARGE SCALE GENOMIC DNA]</scope>
    <source>
        <strain evidence="3">cv. W05</strain>
        <tissue evidence="2">Hypocotyl of etiolated seedlings</tissue>
    </source>
</reference>
<feature type="transmembrane region" description="Helical" evidence="1">
    <location>
        <begin position="40"/>
        <end position="62"/>
    </location>
</feature>
<evidence type="ECO:0000256" key="1">
    <source>
        <dbReference type="SAM" id="Phobius"/>
    </source>
</evidence>
<dbReference type="EMBL" id="QZWG01000011">
    <property type="protein sequence ID" value="RZB80963.1"/>
    <property type="molecule type" value="Genomic_DNA"/>
</dbReference>
<dbReference type="AlphaFoldDB" id="A0A445I4D2"/>
<sequence length="102" mass="11578">MLLQIWCTRRRSLIDVWRGSSRMSYVCRASLTAWRSWRSWGYSFLCIFGFIICKIGTGESLMAKAAMNSHAPALYFDLIVFSVAWVGSCLEKVMLVVLNSVG</sequence>
<accession>A0A445I4D2</accession>
<dbReference type="Proteomes" id="UP000289340">
    <property type="component" value="Chromosome 11"/>
</dbReference>
<gene>
    <name evidence="2" type="ORF">D0Y65_030626</name>
</gene>
<comment type="caution">
    <text evidence="2">The sequence shown here is derived from an EMBL/GenBank/DDBJ whole genome shotgun (WGS) entry which is preliminary data.</text>
</comment>
<evidence type="ECO:0000313" key="3">
    <source>
        <dbReference type="Proteomes" id="UP000289340"/>
    </source>
</evidence>